<keyword evidence="6 8" id="KW-0472">Membrane</keyword>
<feature type="transmembrane region" description="Helical" evidence="8">
    <location>
        <begin position="162"/>
        <end position="189"/>
    </location>
</feature>
<comment type="subcellular location">
    <subcellularLocation>
        <location evidence="1">Cell membrane</location>
        <topology evidence="1">Multi-pass membrane protein</topology>
    </subcellularLocation>
</comment>
<evidence type="ECO:0000256" key="7">
    <source>
        <dbReference type="ARBA" id="ARBA00023315"/>
    </source>
</evidence>
<dbReference type="GO" id="GO:0005886">
    <property type="term" value="C:plasma membrane"/>
    <property type="evidence" value="ECO:0007669"/>
    <property type="project" value="UniProtKB-SubCell"/>
</dbReference>
<evidence type="ECO:0000256" key="5">
    <source>
        <dbReference type="ARBA" id="ARBA00022989"/>
    </source>
</evidence>
<keyword evidence="4 8" id="KW-0812">Transmembrane</keyword>
<dbReference type="Gene3D" id="3.60.110.10">
    <property type="entry name" value="Carbon-nitrogen hydrolase"/>
    <property type="match status" value="1"/>
</dbReference>
<protein>
    <submittedName>
        <fullName evidence="10">Nitrilase</fullName>
    </submittedName>
</protein>
<name>A0A4R4N713_9ACTN</name>
<proteinExistence type="predicted"/>
<dbReference type="AlphaFoldDB" id="A0A4R4N713"/>
<gene>
    <name evidence="10" type="ORF">E1267_28170</name>
</gene>
<dbReference type="Pfam" id="PF00795">
    <property type="entry name" value="CN_hydrolase"/>
    <property type="match status" value="1"/>
</dbReference>
<dbReference type="GO" id="GO:0042158">
    <property type="term" value="P:lipoprotein biosynthetic process"/>
    <property type="evidence" value="ECO:0007669"/>
    <property type="project" value="InterPro"/>
</dbReference>
<evidence type="ECO:0000256" key="3">
    <source>
        <dbReference type="ARBA" id="ARBA00022679"/>
    </source>
</evidence>
<feature type="transmembrane region" description="Helical" evidence="8">
    <location>
        <begin position="62"/>
        <end position="84"/>
    </location>
</feature>
<evidence type="ECO:0000256" key="1">
    <source>
        <dbReference type="ARBA" id="ARBA00004651"/>
    </source>
</evidence>
<dbReference type="InterPro" id="IPR003010">
    <property type="entry name" value="C-N_Hydrolase"/>
</dbReference>
<keyword evidence="3" id="KW-0808">Transferase</keyword>
<dbReference type="Pfam" id="PF20154">
    <property type="entry name" value="LNT_N"/>
    <property type="match status" value="1"/>
</dbReference>
<dbReference type="PROSITE" id="PS50263">
    <property type="entry name" value="CN_HYDROLASE"/>
    <property type="match status" value="1"/>
</dbReference>
<keyword evidence="7" id="KW-0012">Acyltransferase</keyword>
<dbReference type="GO" id="GO:0016410">
    <property type="term" value="F:N-acyltransferase activity"/>
    <property type="evidence" value="ECO:0007669"/>
    <property type="project" value="InterPro"/>
</dbReference>
<evidence type="ECO:0000313" key="10">
    <source>
        <dbReference type="EMBL" id="TDC02920.1"/>
    </source>
</evidence>
<comment type="caution">
    <text evidence="10">The sequence shown here is derived from an EMBL/GenBank/DDBJ whole genome shotgun (WGS) entry which is preliminary data.</text>
</comment>
<dbReference type="InterPro" id="IPR004563">
    <property type="entry name" value="Apolipo_AcylTrfase"/>
</dbReference>
<evidence type="ECO:0000256" key="8">
    <source>
        <dbReference type="SAM" id="Phobius"/>
    </source>
</evidence>
<reference evidence="10 11" key="1">
    <citation type="submission" date="2019-02" db="EMBL/GenBank/DDBJ databases">
        <title>Draft genome sequences of novel Actinobacteria.</title>
        <authorList>
            <person name="Sahin N."/>
            <person name="Ay H."/>
            <person name="Saygin H."/>
        </authorList>
    </citation>
    <scope>NUCLEOTIDE SEQUENCE [LARGE SCALE GENOMIC DNA]</scope>
    <source>
        <strain evidence="10 11">KC201</strain>
    </source>
</reference>
<evidence type="ECO:0000256" key="6">
    <source>
        <dbReference type="ARBA" id="ARBA00023136"/>
    </source>
</evidence>
<dbReference type="Proteomes" id="UP000295157">
    <property type="component" value="Unassembled WGS sequence"/>
</dbReference>
<dbReference type="OrthoDB" id="9811121at2"/>
<keyword evidence="5 8" id="KW-1133">Transmembrane helix</keyword>
<evidence type="ECO:0000313" key="11">
    <source>
        <dbReference type="Proteomes" id="UP000295157"/>
    </source>
</evidence>
<feature type="transmembrane region" description="Helical" evidence="8">
    <location>
        <begin position="90"/>
        <end position="111"/>
    </location>
</feature>
<feature type="transmembrane region" description="Helical" evidence="8">
    <location>
        <begin position="123"/>
        <end position="142"/>
    </location>
</feature>
<evidence type="ECO:0000256" key="4">
    <source>
        <dbReference type="ARBA" id="ARBA00022692"/>
    </source>
</evidence>
<dbReference type="SUPFAM" id="SSF56317">
    <property type="entry name" value="Carbon-nitrogen hydrolase"/>
    <property type="match status" value="1"/>
</dbReference>
<feature type="transmembrane region" description="Helical" evidence="8">
    <location>
        <begin position="484"/>
        <end position="501"/>
    </location>
</feature>
<evidence type="ECO:0000256" key="2">
    <source>
        <dbReference type="ARBA" id="ARBA00022475"/>
    </source>
</evidence>
<dbReference type="PANTHER" id="PTHR38686:SF1">
    <property type="entry name" value="APOLIPOPROTEIN N-ACYLTRANSFERASE"/>
    <property type="match status" value="1"/>
</dbReference>
<dbReference type="EMBL" id="SMJZ01000125">
    <property type="protein sequence ID" value="TDC02920.1"/>
    <property type="molecule type" value="Genomic_DNA"/>
</dbReference>
<dbReference type="PANTHER" id="PTHR38686">
    <property type="entry name" value="APOLIPOPROTEIN N-ACYLTRANSFERASE"/>
    <property type="match status" value="1"/>
</dbReference>
<evidence type="ECO:0000259" key="9">
    <source>
        <dbReference type="PROSITE" id="PS50263"/>
    </source>
</evidence>
<sequence>MRTEQLDRRSEAAPPVPGGRRWRWAWLGAGTLLWLFAVHGRFDIAAAAWLSPVLLLRFVRTGPALGGLAAVWAASALAGAFWLVETAVPMTVIVVVGILALGTLTVVPYVLDRLVTPRAGTVTSLLLFPAALAACEFLMTLLSPFGTAFGVPAATQHDDLALLQVVSVTGPYGVGFLIGWFATTANHLWESRLRGYALRTAGAYAVVVMLALLAGGARLAFLPPDGATVRVAGISPDTSATHDLRATLSADLTPQQVASRDQATVRAAFGKVNANLLTRTREAARAGAKIVMWSEQAAGVLAADEKAFLGQVSATARESGVYLQAAVSLVLPRAPYAANRTYLYDPSGAQVWAYDKSHPIPGLEFYPPGDGVVPVARTPYGRLATVTCFDADFPELMRVDADIMLVPARDWAEIGPVHSQKASLRSIENGYAMVRQAEFGVSGAFDAQGRVLAAHDYAGGDRHVVLSDVPVRGAATVYRVIGDVFAWSCLAGTAVVIGLAVRRRTR</sequence>
<feature type="domain" description="CN hydrolase" evidence="9">
    <location>
        <begin position="255"/>
        <end position="471"/>
    </location>
</feature>
<accession>A0A4R4N713</accession>
<feature type="transmembrane region" description="Helical" evidence="8">
    <location>
        <begin position="201"/>
        <end position="221"/>
    </location>
</feature>
<organism evidence="10 11">
    <name type="scientific">Nonomuraea longispora</name>
    <dbReference type="NCBI Taxonomy" id="1848320"/>
    <lineage>
        <taxon>Bacteria</taxon>
        <taxon>Bacillati</taxon>
        <taxon>Actinomycetota</taxon>
        <taxon>Actinomycetes</taxon>
        <taxon>Streptosporangiales</taxon>
        <taxon>Streptosporangiaceae</taxon>
        <taxon>Nonomuraea</taxon>
    </lineage>
</organism>
<dbReference type="InterPro" id="IPR036526">
    <property type="entry name" value="C-N_Hydrolase_sf"/>
</dbReference>
<dbReference type="InterPro" id="IPR045378">
    <property type="entry name" value="LNT_N"/>
</dbReference>
<dbReference type="RefSeq" id="WP_132336676.1">
    <property type="nucleotide sequence ID" value="NZ_SMJZ01000125.1"/>
</dbReference>
<keyword evidence="11" id="KW-1185">Reference proteome</keyword>
<keyword evidence="2" id="KW-1003">Cell membrane</keyword>